<evidence type="ECO:0000256" key="1">
    <source>
        <dbReference type="ARBA" id="ARBA00000085"/>
    </source>
</evidence>
<dbReference type="Gene3D" id="3.40.50.2300">
    <property type="match status" value="1"/>
</dbReference>
<protein>
    <recommendedName>
        <fullName evidence="3">Stage 0 sporulation protein A homolog</fullName>
        <ecNumber evidence="2">2.7.13.3</ecNumber>
    </recommendedName>
</protein>
<dbReference type="EMBL" id="LLKB01000007">
    <property type="protein sequence ID" value="KQC84085.1"/>
    <property type="molecule type" value="Genomic_DNA"/>
</dbReference>
<evidence type="ECO:0000256" key="8">
    <source>
        <dbReference type="ARBA" id="ARBA00024867"/>
    </source>
</evidence>
<dbReference type="PANTHER" id="PTHR43047">
    <property type="entry name" value="TWO-COMPONENT HISTIDINE PROTEIN KINASE"/>
    <property type="match status" value="1"/>
</dbReference>
<dbReference type="InterPro" id="IPR003661">
    <property type="entry name" value="HisK_dim/P_dom"/>
</dbReference>
<comment type="catalytic activity">
    <reaction evidence="1">
        <text>ATP + protein L-histidine = ADP + protein N-phospho-L-histidine.</text>
        <dbReference type="EC" id="2.7.13.3"/>
    </reaction>
</comment>
<dbReference type="InterPro" id="IPR036890">
    <property type="entry name" value="HATPase_C_sf"/>
</dbReference>
<reference evidence="12 13" key="1">
    <citation type="submission" date="2015-10" db="EMBL/GenBank/DDBJ databases">
        <title>Butyribacter intestini gen. nov., sp. nov., a butyric acid-producing bacterium of the family Lachnospiraceae isolated from the human faeces.</title>
        <authorList>
            <person name="Zou Y."/>
            <person name="Xue W."/>
            <person name="Luo G."/>
            <person name="Lv M."/>
        </authorList>
    </citation>
    <scope>NUCLEOTIDE SEQUENCE [LARGE SCALE GENOMIC DNA]</scope>
    <source>
        <strain evidence="12 13">TF01-11</strain>
    </source>
</reference>
<evidence type="ECO:0000256" key="2">
    <source>
        <dbReference type="ARBA" id="ARBA00012438"/>
    </source>
</evidence>
<dbReference type="PROSITE" id="PS50109">
    <property type="entry name" value="HIS_KIN"/>
    <property type="match status" value="1"/>
</dbReference>
<dbReference type="AlphaFoldDB" id="A0AAW3JPF8"/>
<dbReference type="InterPro" id="IPR001789">
    <property type="entry name" value="Sig_transdc_resp-reg_receiver"/>
</dbReference>
<gene>
    <name evidence="12" type="ORF">APZ18_14300</name>
</gene>
<evidence type="ECO:0000259" key="10">
    <source>
        <dbReference type="PROSITE" id="PS50109"/>
    </source>
</evidence>
<dbReference type="InterPro" id="IPR003594">
    <property type="entry name" value="HATPase_dom"/>
</dbReference>
<feature type="domain" description="Histidine kinase" evidence="10">
    <location>
        <begin position="139"/>
        <end position="362"/>
    </location>
</feature>
<dbReference type="CDD" id="cd00082">
    <property type="entry name" value="HisKA"/>
    <property type="match status" value="1"/>
</dbReference>
<keyword evidence="6" id="KW-0418">Kinase</keyword>
<dbReference type="GO" id="GO:0005886">
    <property type="term" value="C:plasma membrane"/>
    <property type="evidence" value="ECO:0007669"/>
    <property type="project" value="TreeGrafter"/>
</dbReference>
<evidence type="ECO:0000256" key="4">
    <source>
        <dbReference type="ARBA" id="ARBA00022553"/>
    </source>
</evidence>
<organism evidence="12 13">
    <name type="scientific">Butyribacter intestini</name>
    <dbReference type="NCBI Taxonomy" id="1703332"/>
    <lineage>
        <taxon>Bacteria</taxon>
        <taxon>Bacillati</taxon>
        <taxon>Bacillota</taxon>
        <taxon>Clostridia</taxon>
        <taxon>Lachnospirales</taxon>
        <taxon>Lachnospiraceae</taxon>
        <taxon>Butyribacter</taxon>
    </lineage>
</organism>
<dbReference type="SUPFAM" id="SSF55874">
    <property type="entry name" value="ATPase domain of HSP90 chaperone/DNA topoisomerase II/histidine kinase"/>
    <property type="match status" value="1"/>
</dbReference>
<evidence type="ECO:0000256" key="3">
    <source>
        <dbReference type="ARBA" id="ARBA00018672"/>
    </source>
</evidence>
<evidence type="ECO:0000256" key="9">
    <source>
        <dbReference type="PROSITE-ProRule" id="PRU00169"/>
    </source>
</evidence>
<sequence length="512" mass="58546">MDFTGAFDNMPDCMVVVKRNLDREDGFEEVYLNKAFKNKKSLIDSFESNVLLKIFRDRYDEIKMVISDIFAGIKKAEIISLYNEEIGGNFSAQFYIAGEPEYCICIFREEFGSMENKSLKCAYDISKVANEAKSAFLRHMGQYMKTPVNYIIGITDMLWASKKYYHDNERYIGKIRNASDVLLENINKMLDVSRIAVGDTRLLYEKISISELIEEIIGEIEEYIIEKGHELIVNMDDISQDNVYTDKMRLKQAIKNIVLNAVKYTYKNGIIKVTVIEGKQKFGNLSIYEIIVEDNGPGIEKQYIDNALKSIIFEHDNKQNGHGIGLGLWITKNSIRVLNGDLKVDSKLENGTKCTISVPLSTEKDYCEDNNYLSENQALKFIRQKNKNQTKRVLIVQNLITSKNTLRQKLICLGFDVECASTGKEALMIYREKGEGYYCAIITDAQLPEISGYELALEIRKEEKGIYLPIIAMSKTHYIEDSVFSEEMGITMHISKDADISVLKAAFEKLNI</sequence>
<evidence type="ECO:0000256" key="7">
    <source>
        <dbReference type="ARBA" id="ARBA00023012"/>
    </source>
</evidence>
<feature type="domain" description="Response regulatory" evidence="11">
    <location>
        <begin position="392"/>
        <end position="511"/>
    </location>
</feature>
<proteinExistence type="predicted"/>
<dbReference type="GO" id="GO:0009927">
    <property type="term" value="F:histidine phosphotransfer kinase activity"/>
    <property type="evidence" value="ECO:0007669"/>
    <property type="project" value="TreeGrafter"/>
</dbReference>
<dbReference type="PANTHER" id="PTHR43047:SF72">
    <property type="entry name" value="OSMOSENSING HISTIDINE PROTEIN KINASE SLN1"/>
    <property type="match status" value="1"/>
</dbReference>
<evidence type="ECO:0000256" key="5">
    <source>
        <dbReference type="ARBA" id="ARBA00022679"/>
    </source>
</evidence>
<evidence type="ECO:0000256" key="6">
    <source>
        <dbReference type="ARBA" id="ARBA00022777"/>
    </source>
</evidence>
<dbReference type="RefSeq" id="WP_055946274.1">
    <property type="nucleotide sequence ID" value="NZ_LLKB01000007.1"/>
</dbReference>
<dbReference type="SMART" id="SM00387">
    <property type="entry name" value="HATPase_c"/>
    <property type="match status" value="1"/>
</dbReference>
<accession>A0AAW3JPF8</accession>
<dbReference type="PROSITE" id="PS50110">
    <property type="entry name" value="RESPONSE_REGULATORY"/>
    <property type="match status" value="1"/>
</dbReference>
<comment type="function">
    <text evidence="8">May play the central regulatory role in sporulation. It may be an element of the effector pathway responsible for the activation of sporulation genes in response to nutritional stress. Spo0A may act in concert with spo0H (a sigma factor) to control the expression of some genes that are critical to the sporulation process.</text>
</comment>
<comment type="caution">
    <text evidence="12">The sequence shown here is derived from an EMBL/GenBank/DDBJ whole genome shotgun (WGS) entry which is preliminary data.</text>
</comment>
<dbReference type="Gene3D" id="3.30.565.10">
    <property type="entry name" value="Histidine kinase-like ATPase, C-terminal domain"/>
    <property type="match status" value="1"/>
</dbReference>
<keyword evidence="13" id="KW-1185">Reference proteome</keyword>
<dbReference type="Proteomes" id="UP000050833">
    <property type="component" value="Unassembled WGS sequence"/>
</dbReference>
<dbReference type="EC" id="2.7.13.3" evidence="2"/>
<name>A0AAW3JPF8_9FIRM</name>
<dbReference type="SUPFAM" id="SSF47384">
    <property type="entry name" value="Homodimeric domain of signal transducing histidine kinase"/>
    <property type="match status" value="1"/>
</dbReference>
<keyword evidence="5" id="KW-0808">Transferase</keyword>
<keyword evidence="7" id="KW-0902">Two-component regulatory system</keyword>
<dbReference type="InterPro" id="IPR036097">
    <property type="entry name" value="HisK_dim/P_sf"/>
</dbReference>
<dbReference type="InterPro" id="IPR005467">
    <property type="entry name" value="His_kinase_dom"/>
</dbReference>
<dbReference type="SUPFAM" id="SSF52172">
    <property type="entry name" value="CheY-like"/>
    <property type="match status" value="1"/>
</dbReference>
<dbReference type="Pfam" id="PF00512">
    <property type="entry name" value="HisKA"/>
    <property type="match status" value="1"/>
</dbReference>
<evidence type="ECO:0000259" key="11">
    <source>
        <dbReference type="PROSITE" id="PS50110"/>
    </source>
</evidence>
<feature type="modified residue" description="4-aspartylphosphate" evidence="9">
    <location>
        <position position="444"/>
    </location>
</feature>
<dbReference type="Pfam" id="PF02518">
    <property type="entry name" value="HATPase_c"/>
    <property type="match status" value="1"/>
</dbReference>
<dbReference type="Gene3D" id="1.10.287.130">
    <property type="match status" value="1"/>
</dbReference>
<evidence type="ECO:0000313" key="13">
    <source>
        <dbReference type="Proteomes" id="UP000050833"/>
    </source>
</evidence>
<dbReference type="InterPro" id="IPR004358">
    <property type="entry name" value="Sig_transdc_His_kin-like_C"/>
</dbReference>
<dbReference type="PRINTS" id="PR00344">
    <property type="entry name" value="BCTRLSENSOR"/>
</dbReference>
<evidence type="ECO:0000313" key="12">
    <source>
        <dbReference type="EMBL" id="KQC84085.1"/>
    </source>
</evidence>
<keyword evidence="4 9" id="KW-0597">Phosphoprotein</keyword>
<dbReference type="Pfam" id="PF00072">
    <property type="entry name" value="Response_reg"/>
    <property type="match status" value="1"/>
</dbReference>
<dbReference type="SMART" id="SM00448">
    <property type="entry name" value="REC"/>
    <property type="match status" value="1"/>
</dbReference>
<dbReference type="GO" id="GO:0000155">
    <property type="term" value="F:phosphorelay sensor kinase activity"/>
    <property type="evidence" value="ECO:0007669"/>
    <property type="project" value="InterPro"/>
</dbReference>
<dbReference type="InterPro" id="IPR011006">
    <property type="entry name" value="CheY-like_superfamily"/>
</dbReference>